<evidence type="ECO:0000256" key="9">
    <source>
        <dbReference type="ARBA" id="ARBA00022840"/>
    </source>
</evidence>
<dbReference type="AlphaFoldDB" id="A0A4Z2J3P3"/>
<feature type="domain" description="AAA+ ATPase" evidence="15">
    <location>
        <begin position="419"/>
        <end position="554"/>
    </location>
</feature>
<feature type="compositionally biased region" description="Pro residues" evidence="14">
    <location>
        <begin position="233"/>
        <end position="243"/>
    </location>
</feature>
<dbReference type="PANTHER" id="PTHR23074:SF14">
    <property type="entry name" value="FIDGETIN"/>
    <property type="match status" value="1"/>
</dbReference>
<dbReference type="GO" id="GO:0005813">
    <property type="term" value="C:centrosome"/>
    <property type="evidence" value="ECO:0007669"/>
    <property type="project" value="UniProtKB-SubCell"/>
</dbReference>
<dbReference type="InterPro" id="IPR050304">
    <property type="entry name" value="MT-severing_AAA_ATPase"/>
</dbReference>
<keyword evidence="9" id="KW-0067">ATP-binding</keyword>
<evidence type="ECO:0000256" key="8">
    <source>
        <dbReference type="ARBA" id="ARBA00022776"/>
    </source>
</evidence>
<name>A0A4Z2J3P3_9TELE</name>
<evidence type="ECO:0000313" key="16">
    <source>
        <dbReference type="EMBL" id="TNN84561.1"/>
    </source>
</evidence>
<dbReference type="SMART" id="SM00382">
    <property type="entry name" value="AAA"/>
    <property type="match status" value="1"/>
</dbReference>
<evidence type="ECO:0000256" key="3">
    <source>
        <dbReference type="ARBA" id="ARBA00006914"/>
    </source>
</evidence>
<evidence type="ECO:0000256" key="7">
    <source>
        <dbReference type="ARBA" id="ARBA00022741"/>
    </source>
</evidence>
<keyword evidence="5" id="KW-0132">Cell division</keyword>
<gene>
    <name evidence="16" type="primary">fign_1</name>
    <name evidence="16" type="ORF">EYF80_005261</name>
</gene>
<evidence type="ECO:0000256" key="2">
    <source>
        <dbReference type="ARBA" id="ARBA00004300"/>
    </source>
</evidence>
<dbReference type="GO" id="GO:0016887">
    <property type="term" value="F:ATP hydrolysis activity"/>
    <property type="evidence" value="ECO:0007669"/>
    <property type="project" value="InterPro"/>
</dbReference>
<comment type="similarity">
    <text evidence="3">Belongs to the AAA ATPase family.</text>
</comment>
<dbReference type="InterPro" id="IPR047828">
    <property type="entry name" value="Fidgetin_ATPase"/>
</dbReference>
<feature type="region of interest" description="Disordered" evidence="14">
    <location>
        <begin position="209"/>
        <end position="275"/>
    </location>
</feature>
<proteinExistence type="inferred from homology"/>
<evidence type="ECO:0000256" key="6">
    <source>
        <dbReference type="ARBA" id="ARBA00022701"/>
    </source>
</evidence>
<reference evidence="16 17" key="1">
    <citation type="submission" date="2019-03" db="EMBL/GenBank/DDBJ databases">
        <title>First draft genome of Liparis tanakae, snailfish: a comprehensive survey of snailfish specific genes.</title>
        <authorList>
            <person name="Kim W."/>
            <person name="Song I."/>
            <person name="Jeong J.-H."/>
            <person name="Kim D."/>
            <person name="Kim S."/>
            <person name="Ryu S."/>
            <person name="Song J.Y."/>
            <person name="Lee S.K."/>
        </authorList>
    </citation>
    <scope>NUCLEOTIDE SEQUENCE [LARGE SCALE GENOMIC DNA]</scope>
    <source>
        <tissue evidence="16">Muscle</tissue>
    </source>
</reference>
<keyword evidence="11" id="KW-0539">Nucleus</keyword>
<dbReference type="Pfam" id="PF00004">
    <property type="entry name" value="AAA"/>
    <property type="match status" value="1"/>
</dbReference>
<organism evidence="16 17">
    <name type="scientific">Liparis tanakae</name>
    <name type="common">Tanaka's snailfish</name>
    <dbReference type="NCBI Taxonomy" id="230148"/>
    <lineage>
        <taxon>Eukaryota</taxon>
        <taxon>Metazoa</taxon>
        <taxon>Chordata</taxon>
        <taxon>Craniata</taxon>
        <taxon>Vertebrata</taxon>
        <taxon>Euteleostomi</taxon>
        <taxon>Actinopterygii</taxon>
        <taxon>Neopterygii</taxon>
        <taxon>Teleostei</taxon>
        <taxon>Neoteleostei</taxon>
        <taxon>Acanthomorphata</taxon>
        <taxon>Eupercaria</taxon>
        <taxon>Perciformes</taxon>
        <taxon>Cottioidei</taxon>
        <taxon>Cottales</taxon>
        <taxon>Liparidae</taxon>
        <taxon>Liparis</taxon>
    </lineage>
</organism>
<dbReference type="InterPro" id="IPR003593">
    <property type="entry name" value="AAA+_ATPase"/>
</dbReference>
<evidence type="ECO:0000256" key="4">
    <source>
        <dbReference type="ARBA" id="ARBA00022490"/>
    </source>
</evidence>
<evidence type="ECO:0000256" key="5">
    <source>
        <dbReference type="ARBA" id="ARBA00022618"/>
    </source>
</evidence>
<dbReference type="SUPFAM" id="SSF52540">
    <property type="entry name" value="P-loop containing nucleoside triphosphate hydrolases"/>
    <property type="match status" value="1"/>
</dbReference>
<evidence type="ECO:0000256" key="13">
    <source>
        <dbReference type="ARBA" id="ARBA00071323"/>
    </source>
</evidence>
<keyword evidence="7" id="KW-0547">Nucleotide-binding</keyword>
<dbReference type="GO" id="GO:0008568">
    <property type="term" value="F:microtubule severing ATPase activity"/>
    <property type="evidence" value="ECO:0007669"/>
    <property type="project" value="TreeGrafter"/>
</dbReference>
<keyword evidence="17" id="KW-1185">Reference proteome</keyword>
<dbReference type="FunFam" id="3.40.50.300:FF:000495">
    <property type="entry name" value="Fidgetin like 2"/>
    <property type="match status" value="1"/>
</dbReference>
<evidence type="ECO:0000256" key="12">
    <source>
        <dbReference type="ARBA" id="ARBA00023306"/>
    </source>
</evidence>
<dbReference type="OrthoDB" id="8803010at2759"/>
<keyword evidence="12" id="KW-0131">Cell cycle</keyword>
<dbReference type="Gene3D" id="3.40.50.300">
    <property type="entry name" value="P-loop containing nucleotide triphosphate hydrolases"/>
    <property type="match status" value="1"/>
</dbReference>
<feature type="compositionally biased region" description="Polar residues" evidence="14">
    <location>
        <begin position="245"/>
        <end position="256"/>
    </location>
</feature>
<dbReference type="GO" id="GO:0005524">
    <property type="term" value="F:ATP binding"/>
    <property type="evidence" value="ECO:0007669"/>
    <property type="project" value="UniProtKB-KW"/>
</dbReference>
<keyword evidence="10" id="KW-0206">Cytoskeleton</keyword>
<evidence type="ECO:0000256" key="10">
    <source>
        <dbReference type="ARBA" id="ARBA00023212"/>
    </source>
</evidence>
<evidence type="ECO:0000256" key="1">
    <source>
        <dbReference type="ARBA" id="ARBA00004109"/>
    </source>
</evidence>
<evidence type="ECO:0000259" key="15">
    <source>
        <dbReference type="SMART" id="SM00382"/>
    </source>
</evidence>
<dbReference type="InterPro" id="IPR003959">
    <property type="entry name" value="ATPase_AAA_core"/>
</dbReference>
<feature type="region of interest" description="Disordered" evidence="14">
    <location>
        <begin position="160"/>
        <end position="187"/>
    </location>
</feature>
<sequence length="852" mass="92985">MGRNLLSKADLLGQLEDMITSSSIYGLKMQWTPEHTQWAEQHFDISSTTRSPAHKVEAYRGHLQRTYQYAWANDDISALTASNLLKKYAEKYSGILEGPNERALLCSYSDSTTGLMNGRKSENESWQEGIYPMNCAPDVISVSKAGMTAALPPTDVSASIGSSPGVASSLSEPSYSSSNCGSHTATTLHSGLPSQEYTASYNGSYLHSSYSGQSTPALPSPHPSPLHSAGLLQPPPPPPPPTLVPSYNTGSPNLPSYNYPPTGYPSQTAVGPGYSPGGAPPASAYLPSGIAAPTPIPLSTLPGYTYQSHNHTPIAPTPLNGSSSNLLKRKAFYMSGHEDMDSSYGPGIGAATSSIHAAEEQLKNSDSNLVEMVTTEILQQGPPVDWSDIVGLDMAKAAIKEEIIWPILRPDMFSGLTTLPRSLLLFGPQGTGRTLLAHCMASQLGAAFLQLSSSALATKWLGEGDKIIQASFLVARCRQPAVVFIKEVDLLLSDQLSEESPLNRLKTELLMQLDNILTSAEDHVLVVCSTNKPEEIPESLRRYFAKRLLIPSPDGTARHQIISQLLSQHNYCLSDKEMSLLVQRTEGFSGLDVAQLCQQAVVGPLHGIPGTNLSTIHPTLMRPVSYQDFDTFKGLSTACKIEPRPAAWLSTGQQPATRGEGTSACLRIRDSLAHYPSVSPSDWTLHPHLYEERRTTPKSSHLLDRAGGEGERITLSLSAARSYGWLRLKKLQIETPNLNPGKIKSKGRSGGYRYLMSMCLEYLRERLVEPERRLSRDVRGLGHHFPAVILAFPLTRSLGSQPLMSVRGRVQAPVHLPAFRAQSAARHCKAWWMWRRKKGKRDVVGRRKEQVR</sequence>
<accession>A0A4Z2J3P3</accession>
<feature type="compositionally biased region" description="Low complexity" evidence="14">
    <location>
        <begin position="168"/>
        <end position="178"/>
    </location>
</feature>
<comment type="caution">
    <text evidence="16">The sequence shown here is derived from an EMBL/GenBank/DDBJ whole genome shotgun (WGS) entry which is preliminary data.</text>
</comment>
<dbReference type="GO" id="GO:0016363">
    <property type="term" value="C:nuclear matrix"/>
    <property type="evidence" value="ECO:0007669"/>
    <property type="project" value="UniProtKB-SubCell"/>
</dbReference>
<keyword evidence="8" id="KW-0498">Mitosis</keyword>
<keyword evidence="6" id="KW-0493">Microtubule</keyword>
<dbReference type="EMBL" id="SRLO01000026">
    <property type="protein sequence ID" value="TNN84561.1"/>
    <property type="molecule type" value="Genomic_DNA"/>
</dbReference>
<evidence type="ECO:0000256" key="11">
    <source>
        <dbReference type="ARBA" id="ARBA00023242"/>
    </source>
</evidence>
<evidence type="ECO:0000313" key="17">
    <source>
        <dbReference type="Proteomes" id="UP000314294"/>
    </source>
</evidence>
<comment type="subcellular location">
    <subcellularLocation>
        <location evidence="2">Cytoplasm</location>
        <location evidence="2">Cytoskeleton</location>
        <location evidence="2">Microtubule organizing center</location>
        <location evidence="2">Centrosome</location>
    </subcellularLocation>
    <subcellularLocation>
        <location evidence="1">Nucleus matrix</location>
    </subcellularLocation>
</comment>
<dbReference type="Gene3D" id="1.10.8.60">
    <property type="match status" value="1"/>
</dbReference>
<dbReference type="CDD" id="cd19523">
    <property type="entry name" value="RecA-like_fidgetin"/>
    <property type="match status" value="1"/>
</dbReference>
<dbReference type="GO" id="GO:0005874">
    <property type="term" value="C:microtubule"/>
    <property type="evidence" value="ECO:0007669"/>
    <property type="project" value="UniProtKB-KW"/>
</dbReference>
<dbReference type="FunFam" id="1.10.8.60:FF:000022">
    <property type="entry name" value="Fidgetin like 1"/>
    <property type="match status" value="1"/>
</dbReference>
<dbReference type="InterPro" id="IPR027417">
    <property type="entry name" value="P-loop_NTPase"/>
</dbReference>
<keyword evidence="4" id="KW-0963">Cytoplasm</keyword>
<dbReference type="GO" id="GO:0051301">
    <property type="term" value="P:cell division"/>
    <property type="evidence" value="ECO:0007669"/>
    <property type="project" value="UniProtKB-KW"/>
</dbReference>
<dbReference type="Proteomes" id="UP000314294">
    <property type="component" value="Unassembled WGS sequence"/>
</dbReference>
<evidence type="ECO:0000256" key="14">
    <source>
        <dbReference type="SAM" id="MobiDB-lite"/>
    </source>
</evidence>
<protein>
    <recommendedName>
        <fullName evidence="13">Fidgetin</fullName>
    </recommendedName>
</protein>
<dbReference type="PANTHER" id="PTHR23074">
    <property type="entry name" value="AAA DOMAIN-CONTAINING"/>
    <property type="match status" value="1"/>
</dbReference>